<dbReference type="InterPro" id="IPR021740">
    <property type="entry name" value="Velvet"/>
</dbReference>
<feature type="non-terminal residue" evidence="9">
    <location>
        <position position="1"/>
    </location>
</feature>
<evidence type="ECO:0000259" key="8">
    <source>
        <dbReference type="PROSITE" id="PS51821"/>
    </source>
</evidence>
<comment type="similarity">
    <text evidence="6">Belongs to the velvet family. VelB subfamily.</text>
</comment>
<dbReference type="GO" id="GO:0030435">
    <property type="term" value="P:sporulation resulting in formation of a cellular spore"/>
    <property type="evidence" value="ECO:0007669"/>
    <property type="project" value="UniProtKB-KW"/>
</dbReference>
<evidence type="ECO:0000256" key="5">
    <source>
        <dbReference type="ARBA" id="ARBA00023242"/>
    </source>
</evidence>
<reference evidence="9 10" key="1">
    <citation type="submission" date="2018-05" db="EMBL/GenBank/DDBJ databases">
        <title>Genome sequencing and assembly of the regulated plant pathogen Lachnellula willkommii and related sister species for the development of diagnostic species identification markers.</title>
        <authorList>
            <person name="Giroux E."/>
            <person name="Bilodeau G."/>
        </authorList>
    </citation>
    <scope>NUCLEOTIDE SEQUENCE [LARGE SCALE GENOMIC DNA]</scope>
    <source>
        <strain evidence="9 10">CBS 172.35</strain>
    </source>
</reference>
<comment type="caution">
    <text evidence="9">The sequence shown here is derived from an EMBL/GenBank/DDBJ whole genome shotgun (WGS) entry which is preliminary data.</text>
</comment>
<dbReference type="AlphaFoldDB" id="A0A559M2F0"/>
<evidence type="ECO:0000256" key="1">
    <source>
        <dbReference type="ARBA" id="ARBA00004123"/>
    </source>
</evidence>
<proteinExistence type="inferred from homology"/>
<name>A0A559M2F0_9HELO</name>
<dbReference type="Gene3D" id="2.60.40.3960">
    <property type="entry name" value="Velvet domain"/>
    <property type="match status" value="2"/>
</dbReference>
<dbReference type="PANTHER" id="PTHR33572:SF3">
    <property type="entry name" value="VELVET COMPLEX SUBUNIT B"/>
    <property type="match status" value="1"/>
</dbReference>
<evidence type="ECO:0000313" key="10">
    <source>
        <dbReference type="Proteomes" id="UP000315522"/>
    </source>
</evidence>
<keyword evidence="4" id="KW-0804">Transcription</keyword>
<evidence type="ECO:0000256" key="4">
    <source>
        <dbReference type="ARBA" id="ARBA00023163"/>
    </source>
</evidence>
<dbReference type="InterPro" id="IPR038491">
    <property type="entry name" value="Velvet_dom_sf"/>
</dbReference>
<keyword evidence="3" id="KW-0805">Transcription regulation</keyword>
<evidence type="ECO:0000256" key="7">
    <source>
        <dbReference type="SAM" id="MobiDB-lite"/>
    </source>
</evidence>
<keyword evidence="10" id="KW-1185">Reference proteome</keyword>
<dbReference type="PANTHER" id="PTHR33572">
    <property type="entry name" value="SPORE DEVELOPMENT REGULATOR VOSA"/>
    <property type="match status" value="1"/>
</dbReference>
<feature type="domain" description="Velvet" evidence="8">
    <location>
        <begin position="156"/>
        <end position="513"/>
    </location>
</feature>
<dbReference type="GO" id="GO:0005634">
    <property type="term" value="C:nucleus"/>
    <property type="evidence" value="ECO:0007669"/>
    <property type="project" value="UniProtKB-SubCell"/>
</dbReference>
<organism evidence="9 10">
    <name type="scientific">Lachnellula willkommii</name>
    <dbReference type="NCBI Taxonomy" id="215461"/>
    <lineage>
        <taxon>Eukaryota</taxon>
        <taxon>Fungi</taxon>
        <taxon>Dikarya</taxon>
        <taxon>Ascomycota</taxon>
        <taxon>Pezizomycotina</taxon>
        <taxon>Leotiomycetes</taxon>
        <taxon>Helotiales</taxon>
        <taxon>Lachnaceae</taxon>
        <taxon>Lachnellula</taxon>
    </lineage>
</organism>
<dbReference type="Proteomes" id="UP000315522">
    <property type="component" value="Unassembled WGS sequence"/>
</dbReference>
<sequence length="531" mass="57588">RRERKPLATARSGGGLDASSFAALSRDLRFKLSRASGVCASRFTSQDAHRISSSLDGHRIFSTSIPSPRHASRIDTPYPRRRLPSCGWRPSVSHFAAQYASPQQSQISQSYSDPFNPLAATRPPIPEQIHAEAGLAPLQPGTQPAAIDPLPRSCVENGWRYELQVVQEPQRARMCGFGDKDRRPITPPPCVRLIISDASTGKEIDVNDIDHGMFVLNVDLWDHTGNKEVNLVRHSQTSPSISLGTPVSYAQVAHGSSSPAYSNNLPVQGGGPVKFEHGQGPSYQTPAYNPFPGPPQVTPFAQPPQGPPPIYNTQQQYNPAYAPPTHGPPPYQSQNGYGQPAPQPMFFQAPPLQVDYPIASQQLPSQSYGGRQFAPADMNLQRMPVSTTPPGGMFTRNLIGSLSASAFRLTDPNDRIGIWFVMQDLSVRTEGTFRLRFSFVNVGVPNSSPTSATPGGPPANGQSMTINTGRAPVLAACFSECFTVYSAKRFPGVVESTGLSKCFATQGIKIPIRKDGQGPGRAREDKEYDED</sequence>
<keyword evidence="5" id="KW-0539">Nucleus</keyword>
<accession>A0A559M2F0</accession>
<gene>
    <name evidence="9" type="primary">VEL2</name>
    <name evidence="9" type="ORF">LAWI1_G006815</name>
</gene>
<dbReference type="InterPro" id="IPR037525">
    <property type="entry name" value="Velvet_dom"/>
</dbReference>
<feature type="compositionally biased region" description="Pro residues" evidence="7">
    <location>
        <begin position="321"/>
        <end position="331"/>
    </location>
</feature>
<evidence type="ECO:0000256" key="6">
    <source>
        <dbReference type="ARBA" id="ARBA00038045"/>
    </source>
</evidence>
<evidence type="ECO:0000256" key="3">
    <source>
        <dbReference type="ARBA" id="ARBA00023015"/>
    </source>
</evidence>
<dbReference type="Pfam" id="PF11754">
    <property type="entry name" value="Velvet"/>
    <property type="match status" value="1"/>
</dbReference>
<keyword evidence="2" id="KW-0749">Sporulation</keyword>
<dbReference type="PROSITE" id="PS51821">
    <property type="entry name" value="VELVET"/>
    <property type="match status" value="1"/>
</dbReference>
<comment type="subcellular location">
    <subcellularLocation>
        <location evidence="1">Nucleus</location>
    </subcellularLocation>
</comment>
<protein>
    <submittedName>
        <fullName evidence="9">Velvet complex subunit</fullName>
    </submittedName>
</protein>
<evidence type="ECO:0000256" key="2">
    <source>
        <dbReference type="ARBA" id="ARBA00022969"/>
    </source>
</evidence>
<dbReference type="EMBL" id="QGML01002711">
    <property type="protein sequence ID" value="TVY87147.1"/>
    <property type="molecule type" value="Genomic_DNA"/>
</dbReference>
<feature type="compositionally biased region" description="Pro residues" evidence="7">
    <location>
        <begin position="289"/>
        <end position="310"/>
    </location>
</feature>
<feature type="region of interest" description="Disordered" evidence="7">
    <location>
        <begin position="274"/>
        <end position="340"/>
    </location>
</feature>
<evidence type="ECO:0000313" key="9">
    <source>
        <dbReference type="EMBL" id="TVY87147.1"/>
    </source>
</evidence>